<dbReference type="RefSeq" id="WP_229158077.1">
    <property type="nucleotide sequence ID" value="NZ_JAJEWP010000001.1"/>
</dbReference>
<dbReference type="Gene3D" id="1.10.8.60">
    <property type="match status" value="1"/>
</dbReference>
<dbReference type="InterPro" id="IPR010372">
    <property type="entry name" value="DNA_pol3_delta_N"/>
</dbReference>
<dbReference type="Proteomes" id="UP001520878">
    <property type="component" value="Unassembled WGS sequence"/>
</dbReference>
<gene>
    <name evidence="12" type="primary">holA</name>
    <name evidence="12" type="ORF">LJ739_06125</name>
</gene>
<evidence type="ECO:0000256" key="2">
    <source>
        <dbReference type="ARBA" id="ARBA00017703"/>
    </source>
</evidence>
<accession>A0ABS8G7M5</accession>
<dbReference type="PANTHER" id="PTHR34388:SF1">
    <property type="entry name" value="DNA POLYMERASE III SUBUNIT DELTA"/>
    <property type="match status" value="1"/>
</dbReference>
<dbReference type="EMBL" id="JAJEWP010000001">
    <property type="protein sequence ID" value="MCC2615810.1"/>
    <property type="molecule type" value="Genomic_DNA"/>
</dbReference>
<evidence type="ECO:0000256" key="6">
    <source>
        <dbReference type="ARBA" id="ARBA00022932"/>
    </source>
</evidence>
<dbReference type="SUPFAM" id="SSF52540">
    <property type="entry name" value="P-loop containing nucleoside triphosphate hydrolases"/>
    <property type="match status" value="1"/>
</dbReference>
<keyword evidence="3 12" id="KW-0808">Transferase</keyword>
<keyword evidence="4 12" id="KW-0548">Nucleotidyltransferase</keyword>
<dbReference type="SUPFAM" id="SSF48019">
    <property type="entry name" value="post-AAA+ oligomerization domain-like"/>
    <property type="match status" value="1"/>
</dbReference>
<comment type="similarity">
    <text evidence="7">Belongs to the DNA polymerase HolA subunit family.</text>
</comment>
<evidence type="ECO:0000256" key="1">
    <source>
        <dbReference type="ARBA" id="ARBA00012417"/>
    </source>
</evidence>
<evidence type="ECO:0000313" key="13">
    <source>
        <dbReference type="Proteomes" id="UP001520878"/>
    </source>
</evidence>
<dbReference type="InterPro" id="IPR005790">
    <property type="entry name" value="DNA_polIII_delta"/>
</dbReference>
<reference evidence="12 13" key="1">
    <citation type="submission" date="2021-10" db="EMBL/GenBank/DDBJ databases">
        <title>Draft genome of Aestuariibacter halophilus JC2043.</title>
        <authorList>
            <person name="Emsley S.A."/>
            <person name="Pfannmuller K.M."/>
            <person name="Ushijima B."/>
            <person name="Saw J.H."/>
            <person name="Videau P."/>
        </authorList>
    </citation>
    <scope>NUCLEOTIDE SEQUENCE [LARGE SCALE GENOMIC DNA]</scope>
    <source>
        <strain evidence="12 13">JC2043</strain>
    </source>
</reference>
<feature type="domain" description="DNA polymerase III subunit delta C-terminal" evidence="11">
    <location>
        <begin position="214"/>
        <end position="327"/>
    </location>
</feature>
<keyword evidence="13" id="KW-1185">Reference proteome</keyword>
<protein>
    <recommendedName>
        <fullName evidence="2 9">DNA polymerase III subunit delta</fullName>
        <ecNumber evidence="1 9">2.7.7.7</ecNumber>
    </recommendedName>
</protein>
<dbReference type="Gene3D" id="3.40.50.300">
    <property type="entry name" value="P-loop containing nucleotide triphosphate hydrolases"/>
    <property type="match status" value="1"/>
</dbReference>
<evidence type="ECO:0000256" key="8">
    <source>
        <dbReference type="ARBA" id="ARBA00049244"/>
    </source>
</evidence>
<sequence>MQVYPNRLSSQLQQSLANHYLVFGDEPQQKIDALDQIRHAARQQGFDERQSLLADNQFEWRELLDATQTMSLFASRQLIELELPSGKPGTEGAKILTELAQQPNADVLLVIHGAKIGKDVQNSKWFKTLDKNGVYVPCYPLEGKSLQQWITQHMRDHGFSPTPEQVSLVADFCEGNLLAARQEIDKLALLYPDRQLSMDAMQQAMVDQSRYNVFQLIDVLLSGDAQRSIKMLHRLENEGLEPTIVLWALVREWQTLQQLRQSLDQGQTINWAKLRIWKNRQSLYQQALHRLNGQHLKNLGEHLSNIDSRLKRSELTRPYVTLCHLCLMFMPMALETVPLE</sequence>
<evidence type="ECO:0000256" key="9">
    <source>
        <dbReference type="NCBIfam" id="TIGR01128"/>
    </source>
</evidence>
<comment type="caution">
    <text evidence="12">The sequence shown here is derived from an EMBL/GenBank/DDBJ whole genome shotgun (WGS) entry which is preliminary data.</text>
</comment>
<dbReference type="InterPro" id="IPR027417">
    <property type="entry name" value="P-loop_NTPase"/>
</dbReference>
<feature type="domain" description="DNA polymerase III delta N-terminal" evidence="10">
    <location>
        <begin position="20"/>
        <end position="138"/>
    </location>
</feature>
<dbReference type="Pfam" id="PF14840">
    <property type="entry name" value="DNA_pol3_delt_C"/>
    <property type="match status" value="1"/>
</dbReference>
<dbReference type="NCBIfam" id="TIGR01128">
    <property type="entry name" value="holA"/>
    <property type="match status" value="1"/>
</dbReference>
<dbReference type="GO" id="GO:0003887">
    <property type="term" value="F:DNA-directed DNA polymerase activity"/>
    <property type="evidence" value="ECO:0007669"/>
    <property type="project" value="UniProtKB-EC"/>
</dbReference>
<evidence type="ECO:0000256" key="3">
    <source>
        <dbReference type="ARBA" id="ARBA00022679"/>
    </source>
</evidence>
<keyword evidence="5" id="KW-0235">DNA replication</keyword>
<comment type="catalytic activity">
    <reaction evidence="8">
        <text>DNA(n) + a 2'-deoxyribonucleoside 5'-triphosphate = DNA(n+1) + diphosphate</text>
        <dbReference type="Rhea" id="RHEA:22508"/>
        <dbReference type="Rhea" id="RHEA-COMP:17339"/>
        <dbReference type="Rhea" id="RHEA-COMP:17340"/>
        <dbReference type="ChEBI" id="CHEBI:33019"/>
        <dbReference type="ChEBI" id="CHEBI:61560"/>
        <dbReference type="ChEBI" id="CHEBI:173112"/>
        <dbReference type="EC" id="2.7.7.7"/>
    </reaction>
</comment>
<evidence type="ECO:0000256" key="5">
    <source>
        <dbReference type="ARBA" id="ARBA00022705"/>
    </source>
</evidence>
<evidence type="ECO:0000313" key="12">
    <source>
        <dbReference type="EMBL" id="MCC2615810.1"/>
    </source>
</evidence>
<organism evidence="12 13">
    <name type="scientific">Fluctibacter halophilus</name>
    <dbReference type="NCBI Taxonomy" id="226011"/>
    <lineage>
        <taxon>Bacteria</taxon>
        <taxon>Pseudomonadati</taxon>
        <taxon>Pseudomonadota</taxon>
        <taxon>Gammaproteobacteria</taxon>
        <taxon>Alteromonadales</taxon>
        <taxon>Alteromonadaceae</taxon>
        <taxon>Fluctibacter</taxon>
    </lineage>
</organism>
<dbReference type="PANTHER" id="PTHR34388">
    <property type="entry name" value="DNA POLYMERASE III SUBUNIT DELTA"/>
    <property type="match status" value="1"/>
</dbReference>
<dbReference type="InterPro" id="IPR008921">
    <property type="entry name" value="DNA_pol3_clamp-load_cplx_C"/>
</dbReference>
<proteinExistence type="inferred from homology"/>
<dbReference type="CDD" id="cd18138">
    <property type="entry name" value="HLD_clamp_pol_III_delta"/>
    <property type="match status" value="1"/>
</dbReference>
<evidence type="ECO:0000256" key="4">
    <source>
        <dbReference type="ARBA" id="ARBA00022695"/>
    </source>
</evidence>
<dbReference type="Pfam" id="PF06144">
    <property type="entry name" value="DNA_pol3_delta"/>
    <property type="match status" value="1"/>
</dbReference>
<name>A0ABS8G7M5_9ALTE</name>
<evidence type="ECO:0000259" key="11">
    <source>
        <dbReference type="Pfam" id="PF14840"/>
    </source>
</evidence>
<dbReference type="InterPro" id="IPR032780">
    <property type="entry name" value="DNA_pol3_delt_C"/>
</dbReference>
<dbReference type="EC" id="2.7.7.7" evidence="1 9"/>
<keyword evidence="6" id="KW-0239">DNA-directed DNA polymerase</keyword>
<evidence type="ECO:0000256" key="7">
    <source>
        <dbReference type="ARBA" id="ARBA00034754"/>
    </source>
</evidence>
<dbReference type="Gene3D" id="1.20.272.10">
    <property type="match status" value="1"/>
</dbReference>
<evidence type="ECO:0000259" key="10">
    <source>
        <dbReference type="Pfam" id="PF06144"/>
    </source>
</evidence>